<evidence type="ECO:0000256" key="6">
    <source>
        <dbReference type="ARBA" id="ARBA00023098"/>
    </source>
</evidence>
<keyword evidence="4" id="KW-0378">Hydrolase</keyword>
<sequence>MRGHDILMGKLVTGIIYIHSKLMIVDDKWAICGSANINDRSLKGDRDSEIALVVQDTQLEDGIFNGHPVEVGKFCSSWRKKLFKTMLGILNENPENINVDDPVSDAFYNRFRQISQQNTSIYEE</sequence>
<dbReference type="EC" id="3.1.4.4" evidence="2"/>
<accession>A0A815V9G7</accession>
<comment type="catalytic activity">
    <reaction evidence="1">
        <text>a 1,2-diacyl-sn-glycero-3-phosphocholine + H2O = a 1,2-diacyl-sn-glycero-3-phosphate + choline + H(+)</text>
        <dbReference type="Rhea" id="RHEA:14445"/>
        <dbReference type="ChEBI" id="CHEBI:15354"/>
        <dbReference type="ChEBI" id="CHEBI:15377"/>
        <dbReference type="ChEBI" id="CHEBI:15378"/>
        <dbReference type="ChEBI" id="CHEBI:57643"/>
        <dbReference type="ChEBI" id="CHEBI:58608"/>
        <dbReference type="EC" id="3.1.4.4"/>
    </reaction>
</comment>
<dbReference type="GO" id="GO:0060627">
    <property type="term" value="P:regulation of vesicle-mediated transport"/>
    <property type="evidence" value="ECO:0007669"/>
    <property type="project" value="TreeGrafter"/>
</dbReference>
<protein>
    <recommendedName>
        <fullName evidence="2">phospholipase D</fullName>
        <ecNumber evidence="2">3.1.4.4</ecNumber>
    </recommendedName>
</protein>
<dbReference type="Proteomes" id="UP000663829">
    <property type="component" value="Unassembled WGS sequence"/>
</dbReference>
<dbReference type="PANTHER" id="PTHR18896:SF76">
    <property type="entry name" value="PHOSPHOLIPASE"/>
    <property type="match status" value="1"/>
</dbReference>
<evidence type="ECO:0000313" key="8">
    <source>
        <dbReference type="EMBL" id="CAF1527569.1"/>
    </source>
</evidence>
<dbReference type="Proteomes" id="UP000681722">
    <property type="component" value="Unassembled WGS sequence"/>
</dbReference>
<comment type="caution">
    <text evidence="8">The sequence shown here is derived from an EMBL/GenBank/DDBJ whole genome shotgun (WGS) entry which is preliminary data.</text>
</comment>
<evidence type="ECO:0000259" key="7">
    <source>
        <dbReference type="PROSITE" id="PS50035"/>
    </source>
</evidence>
<dbReference type="Pfam" id="PF13091">
    <property type="entry name" value="PLDc_2"/>
    <property type="match status" value="1"/>
</dbReference>
<dbReference type="AlphaFoldDB" id="A0A815V9G7"/>
<keyword evidence="6" id="KW-0443">Lipid metabolism</keyword>
<gene>
    <name evidence="8" type="ORF">GPM918_LOCUS37868</name>
    <name evidence="9" type="ORF">SRO942_LOCUS38653</name>
</gene>
<evidence type="ECO:0000256" key="3">
    <source>
        <dbReference type="ARBA" id="ARBA00022737"/>
    </source>
</evidence>
<keyword evidence="3" id="KW-0677">Repeat</keyword>
<dbReference type="SUPFAM" id="SSF56024">
    <property type="entry name" value="Phospholipase D/nuclease"/>
    <property type="match status" value="1"/>
</dbReference>
<reference evidence="8" key="1">
    <citation type="submission" date="2021-02" db="EMBL/GenBank/DDBJ databases">
        <authorList>
            <person name="Nowell W R."/>
        </authorList>
    </citation>
    <scope>NUCLEOTIDE SEQUENCE</scope>
</reference>
<dbReference type="InterPro" id="IPR015679">
    <property type="entry name" value="PLipase_D_fam"/>
</dbReference>
<evidence type="ECO:0000256" key="5">
    <source>
        <dbReference type="ARBA" id="ARBA00022963"/>
    </source>
</evidence>
<feature type="non-terminal residue" evidence="8">
    <location>
        <position position="1"/>
    </location>
</feature>
<dbReference type="InterPro" id="IPR001736">
    <property type="entry name" value="PLipase_D/transphosphatidylase"/>
</dbReference>
<keyword evidence="5" id="KW-0442">Lipid degradation</keyword>
<dbReference type="GO" id="GO:0009395">
    <property type="term" value="P:phospholipid catabolic process"/>
    <property type="evidence" value="ECO:0007669"/>
    <property type="project" value="TreeGrafter"/>
</dbReference>
<dbReference type="SMART" id="SM00155">
    <property type="entry name" value="PLDc"/>
    <property type="match status" value="1"/>
</dbReference>
<evidence type="ECO:0000256" key="4">
    <source>
        <dbReference type="ARBA" id="ARBA00022801"/>
    </source>
</evidence>
<evidence type="ECO:0000256" key="2">
    <source>
        <dbReference type="ARBA" id="ARBA00012027"/>
    </source>
</evidence>
<name>A0A815V9G7_9BILA</name>
<keyword evidence="10" id="KW-1185">Reference proteome</keyword>
<dbReference type="EMBL" id="CAJOBC010090020">
    <property type="protein sequence ID" value="CAF4386686.1"/>
    <property type="molecule type" value="Genomic_DNA"/>
</dbReference>
<organism evidence="8 10">
    <name type="scientific">Didymodactylos carnosus</name>
    <dbReference type="NCBI Taxonomy" id="1234261"/>
    <lineage>
        <taxon>Eukaryota</taxon>
        <taxon>Metazoa</taxon>
        <taxon>Spiralia</taxon>
        <taxon>Gnathifera</taxon>
        <taxon>Rotifera</taxon>
        <taxon>Eurotatoria</taxon>
        <taxon>Bdelloidea</taxon>
        <taxon>Philodinida</taxon>
        <taxon>Philodinidae</taxon>
        <taxon>Didymodactylos</taxon>
    </lineage>
</organism>
<feature type="domain" description="PLD phosphodiesterase" evidence="7">
    <location>
        <begin position="14"/>
        <end position="41"/>
    </location>
</feature>
<dbReference type="Gene3D" id="3.30.870.10">
    <property type="entry name" value="Endonuclease Chain A"/>
    <property type="match status" value="1"/>
</dbReference>
<evidence type="ECO:0000256" key="1">
    <source>
        <dbReference type="ARBA" id="ARBA00000798"/>
    </source>
</evidence>
<dbReference type="InterPro" id="IPR025202">
    <property type="entry name" value="PLD-like_dom"/>
</dbReference>
<dbReference type="OrthoDB" id="14911at2759"/>
<dbReference type="PROSITE" id="PS50035">
    <property type="entry name" value="PLD"/>
    <property type="match status" value="1"/>
</dbReference>
<evidence type="ECO:0000313" key="10">
    <source>
        <dbReference type="Proteomes" id="UP000663829"/>
    </source>
</evidence>
<dbReference type="GO" id="GO:0004630">
    <property type="term" value="F:phospholipase D activity"/>
    <property type="evidence" value="ECO:0007669"/>
    <property type="project" value="UniProtKB-EC"/>
</dbReference>
<dbReference type="PANTHER" id="PTHR18896">
    <property type="entry name" value="PHOSPHOLIPASE D"/>
    <property type="match status" value="1"/>
</dbReference>
<evidence type="ECO:0000313" key="9">
    <source>
        <dbReference type="EMBL" id="CAF4386686.1"/>
    </source>
</evidence>
<dbReference type="EMBL" id="CAJNOQ010024450">
    <property type="protein sequence ID" value="CAF1527569.1"/>
    <property type="molecule type" value="Genomic_DNA"/>
</dbReference>
<proteinExistence type="predicted"/>